<dbReference type="EMBL" id="AE017143">
    <property type="protein sequence ID" value="AAP95102.1"/>
    <property type="molecule type" value="Genomic_DNA"/>
</dbReference>
<sequence>MGLGQFYRDSDYARPHPPISLFTAHCAQCAE</sequence>
<dbReference type="STRING" id="233412.HD_0099"/>
<keyword evidence="2" id="KW-1185">Reference proteome</keyword>
<reference evidence="2" key="1">
    <citation type="submission" date="2003-06" db="EMBL/GenBank/DDBJ databases">
        <title>The complete genome sequence of Haemophilus ducreyi.</title>
        <authorList>
            <person name="Munson R.S. Jr."/>
            <person name="Ray W.C."/>
            <person name="Mahairas G."/>
            <person name="Sabo P."/>
            <person name="Mungur R."/>
            <person name="Johnson L."/>
            <person name="Nguyen D."/>
            <person name="Wang J."/>
            <person name="Forst C."/>
            <person name="Hood L."/>
        </authorList>
    </citation>
    <scope>NUCLEOTIDE SEQUENCE [LARGE SCALE GENOMIC DNA]</scope>
    <source>
        <strain evidence="2">35000HP / ATCC 700724</strain>
    </source>
</reference>
<evidence type="ECO:0000313" key="1">
    <source>
        <dbReference type="EMBL" id="AAP95102.1"/>
    </source>
</evidence>
<dbReference type="AlphaFoldDB" id="Q7VPH9"/>
<accession>Q7VPH9</accession>
<gene>
    <name evidence="1" type="ordered locus">HD_0099</name>
</gene>
<evidence type="ECO:0000313" key="2">
    <source>
        <dbReference type="Proteomes" id="UP000001022"/>
    </source>
</evidence>
<protein>
    <submittedName>
        <fullName evidence="1">Uncharacterized protein</fullName>
    </submittedName>
</protein>
<dbReference type="Proteomes" id="UP000001022">
    <property type="component" value="Chromosome"/>
</dbReference>
<name>Q7VPH9_HAEDU</name>
<dbReference type="KEGG" id="hdu:HD_0099"/>
<proteinExistence type="predicted"/>
<organism evidence="1 2">
    <name type="scientific">Haemophilus ducreyi (strain 35000HP / ATCC 700724)</name>
    <dbReference type="NCBI Taxonomy" id="233412"/>
    <lineage>
        <taxon>Bacteria</taxon>
        <taxon>Pseudomonadati</taxon>
        <taxon>Pseudomonadota</taxon>
        <taxon>Gammaproteobacteria</taxon>
        <taxon>Pasteurellales</taxon>
        <taxon>Pasteurellaceae</taxon>
        <taxon>Haemophilus</taxon>
    </lineage>
</organism>
<dbReference type="HOGENOM" id="CLU_3396774_0_0_6"/>